<dbReference type="InterPro" id="IPR036013">
    <property type="entry name" value="Band_7/SPFH_dom_sf"/>
</dbReference>
<evidence type="ECO:0000256" key="6">
    <source>
        <dbReference type="SAM" id="Phobius"/>
    </source>
</evidence>
<evidence type="ECO:0000313" key="8">
    <source>
        <dbReference type="EMBL" id="HJA08999.1"/>
    </source>
</evidence>
<name>A0A9D2KKK0_9BACT</name>
<reference evidence="8" key="1">
    <citation type="journal article" date="2021" name="PeerJ">
        <title>Extensive microbial diversity within the chicken gut microbiome revealed by metagenomics and culture.</title>
        <authorList>
            <person name="Gilroy R."/>
            <person name="Ravi A."/>
            <person name="Getino M."/>
            <person name="Pursley I."/>
            <person name="Horton D.L."/>
            <person name="Alikhan N.F."/>
            <person name="Baker D."/>
            <person name="Gharbi K."/>
            <person name="Hall N."/>
            <person name="Watson M."/>
            <person name="Adriaenssens E.M."/>
            <person name="Foster-Nyarko E."/>
            <person name="Jarju S."/>
            <person name="Secka A."/>
            <person name="Antonio M."/>
            <person name="Oren A."/>
            <person name="Chaudhuri R.R."/>
            <person name="La Ragione R."/>
            <person name="Hildebrand F."/>
            <person name="Pallen M.J."/>
        </authorList>
    </citation>
    <scope>NUCLEOTIDE SEQUENCE</scope>
    <source>
        <strain evidence="8">CHK186-16707</strain>
    </source>
</reference>
<dbReference type="SUPFAM" id="SSF117892">
    <property type="entry name" value="Band 7/SPFH domain"/>
    <property type="match status" value="1"/>
</dbReference>
<evidence type="ECO:0000256" key="5">
    <source>
        <dbReference type="ARBA" id="ARBA00023136"/>
    </source>
</evidence>
<evidence type="ECO:0000313" key="9">
    <source>
        <dbReference type="Proteomes" id="UP000824225"/>
    </source>
</evidence>
<dbReference type="InterPro" id="IPR001107">
    <property type="entry name" value="Band_7"/>
</dbReference>
<dbReference type="Proteomes" id="UP000824225">
    <property type="component" value="Unassembled WGS sequence"/>
</dbReference>
<gene>
    <name evidence="8" type="ORF">H9962_07415</name>
</gene>
<evidence type="ECO:0000256" key="3">
    <source>
        <dbReference type="ARBA" id="ARBA00007161"/>
    </source>
</evidence>
<evidence type="ECO:0000256" key="1">
    <source>
        <dbReference type="ARBA" id="ARBA00004167"/>
    </source>
</evidence>
<evidence type="ECO:0000256" key="4">
    <source>
        <dbReference type="ARBA" id="ARBA00022475"/>
    </source>
</evidence>
<feature type="transmembrane region" description="Helical" evidence="6">
    <location>
        <begin position="6"/>
        <end position="26"/>
    </location>
</feature>
<evidence type="ECO:0000256" key="2">
    <source>
        <dbReference type="ARBA" id="ARBA00004236"/>
    </source>
</evidence>
<sequence>MSSLIYMGGGMLVLLIVAIVVALFVASRFVRGRSDALLVVTGYMGKNPDGDNKVAKIVHGGLTFVWPFIQTYSWLTLEPFKVKINLEGALSKENIRVNIPCEFTLAVNSTNVAVTENACIRLLDIIDEPRELEGFVSTIVFGQMRGVIANLKIEEINNDRLALQNNIIESVEKELAKVGLTVVNVNITDIRDEAQYLENLGRKAEAEARAKASVDIAEQEKVGAVGAARESTIRRQETAQLEYQAVAKENEAKALTAHSTAQMQRDSDIARATHASEAAIAVAEATKQAKLAEAEADKVILTAQQETEGARQARDTAAAFAAQVPAIEAEKKIAILRGEAQGEAKKAEMLAQAEGVRALMSAQAEGIAQIVKAAGGDAMAAILIMSQEQVPGMFKTACEAIAQRKIDKMVVVSNADGDKGGGALHGLTTDLLNMVPQVTEVLDTLGVTGPKSKQDEAPVDPR</sequence>
<dbReference type="AlphaFoldDB" id="A0A9D2KKK0"/>
<keyword evidence="6" id="KW-0812">Transmembrane</keyword>
<dbReference type="Gene3D" id="3.30.479.30">
    <property type="entry name" value="Band 7 domain"/>
    <property type="match status" value="1"/>
</dbReference>
<reference evidence="8" key="2">
    <citation type="submission" date="2021-04" db="EMBL/GenBank/DDBJ databases">
        <authorList>
            <person name="Gilroy R."/>
        </authorList>
    </citation>
    <scope>NUCLEOTIDE SEQUENCE</scope>
    <source>
        <strain evidence="8">CHK186-16707</strain>
    </source>
</reference>
<dbReference type="CDD" id="cd03399">
    <property type="entry name" value="SPFH_flotillin"/>
    <property type="match status" value="1"/>
</dbReference>
<organism evidence="8 9">
    <name type="scientific">Candidatus Mailhella merdigallinarum</name>
    <dbReference type="NCBI Taxonomy" id="2838658"/>
    <lineage>
        <taxon>Bacteria</taxon>
        <taxon>Pseudomonadati</taxon>
        <taxon>Thermodesulfobacteriota</taxon>
        <taxon>Desulfovibrionia</taxon>
        <taxon>Desulfovibrionales</taxon>
        <taxon>Desulfovibrionaceae</taxon>
        <taxon>Mailhella</taxon>
    </lineage>
</organism>
<dbReference type="InterPro" id="IPR027705">
    <property type="entry name" value="Flotillin_fam"/>
</dbReference>
<dbReference type="PANTHER" id="PTHR13806:SF31">
    <property type="entry name" value="FLOTILLIN-LIKE PROTEIN 1-RELATED"/>
    <property type="match status" value="1"/>
</dbReference>
<comment type="caution">
    <text evidence="8">The sequence shown here is derived from an EMBL/GenBank/DDBJ whole genome shotgun (WGS) entry which is preliminary data.</text>
</comment>
<comment type="similarity">
    <text evidence="3">Belongs to the band 7/mec-2 family. Flotillin subfamily.</text>
</comment>
<evidence type="ECO:0000259" key="7">
    <source>
        <dbReference type="SMART" id="SM00244"/>
    </source>
</evidence>
<dbReference type="SMART" id="SM00244">
    <property type="entry name" value="PHB"/>
    <property type="match status" value="1"/>
</dbReference>
<dbReference type="GO" id="GO:0005886">
    <property type="term" value="C:plasma membrane"/>
    <property type="evidence" value="ECO:0007669"/>
    <property type="project" value="UniProtKB-SubCell"/>
</dbReference>
<proteinExistence type="inferred from homology"/>
<dbReference type="Pfam" id="PF01145">
    <property type="entry name" value="Band_7"/>
    <property type="match status" value="1"/>
</dbReference>
<dbReference type="EMBL" id="DXAN01000023">
    <property type="protein sequence ID" value="HJA08999.1"/>
    <property type="molecule type" value="Genomic_DNA"/>
</dbReference>
<keyword evidence="4" id="KW-1003">Cell membrane</keyword>
<keyword evidence="5 6" id="KW-0472">Membrane</keyword>
<accession>A0A9D2KKK0</accession>
<feature type="domain" description="Band 7" evidence="7">
    <location>
        <begin position="26"/>
        <end position="204"/>
    </location>
</feature>
<dbReference type="PANTHER" id="PTHR13806">
    <property type="entry name" value="FLOTILLIN-RELATED"/>
    <property type="match status" value="1"/>
</dbReference>
<keyword evidence="6" id="KW-1133">Transmembrane helix</keyword>
<protein>
    <recommendedName>
        <fullName evidence="7">Band 7 domain-containing protein</fullName>
    </recommendedName>
</protein>
<comment type="subcellular location">
    <subcellularLocation>
        <location evidence="2">Cell membrane</location>
    </subcellularLocation>
    <subcellularLocation>
        <location evidence="1">Membrane</location>
        <topology evidence="1">Single-pass membrane protein</topology>
    </subcellularLocation>
</comment>